<feature type="coiled-coil region" evidence="5">
    <location>
        <begin position="54"/>
        <end position="81"/>
    </location>
</feature>
<evidence type="ECO:0000256" key="4">
    <source>
        <dbReference type="ARBA" id="ARBA00023163"/>
    </source>
</evidence>
<reference evidence="7" key="1">
    <citation type="submission" date="2018-05" db="EMBL/GenBank/DDBJ databases">
        <authorList>
            <person name="Lanie J.A."/>
            <person name="Ng W.-L."/>
            <person name="Kazmierczak K.M."/>
            <person name="Andrzejewski T.M."/>
            <person name="Davidsen T.M."/>
            <person name="Wayne K.J."/>
            <person name="Tettelin H."/>
            <person name="Glass J.I."/>
            <person name="Rusch D."/>
            <person name="Podicherti R."/>
            <person name="Tsui H.-C.T."/>
            <person name="Winkler M.E."/>
        </authorList>
    </citation>
    <scope>NUCLEOTIDE SEQUENCE</scope>
</reference>
<keyword evidence="2" id="KW-0731">Sigma factor</keyword>
<evidence type="ECO:0000256" key="1">
    <source>
        <dbReference type="ARBA" id="ARBA00023015"/>
    </source>
</evidence>
<keyword evidence="1" id="KW-0805">Transcription regulation</keyword>
<name>A0A382FPF9_9ZZZZ</name>
<evidence type="ECO:0000256" key="2">
    <source>
        <dbReference type="ARBA" id="ARBA00023082"/>
    </source>
</evidence>
<dbReference type="InterPro" id="IPR000943">
    <property type="entry name" value="RNA_pol_sigma70"/>
</dbReference>
<keyword evidence="5" id="KW-0175">Coiled coil</keyword>
<dbReference type="InterPro" id="IPR009042">
    <property type="entry name" value="RNA_pol_sigma70_r1_2"/>
</dbReference>
<keyword evidence="3" id="KW-0238">DNA-binding</keyword>
<sequence>MGDNSIQNNANKTEAEIVDSDEIEELDLKELDQEHSSLLPAVAQDSSVARIDPLTAYLNEIRQYENLTENEEQELAIKLQKSNDSDAAYRLTTSHLMLVVRIAMTFRRQWQNMMDLIQEGNVGLLKAVKNFDPFRGVRLSSYATWWIRSYMLKYMLDNWRLVRVGTTNARRKLLYNLRKEKEKLENQGFTPTPKLLAEHFGVEESDVIDVQTSLGAGDISVDTPMREGEEATPAMFLTDHAAASPEENAEQNQFLESLKQEIDSFSKELKPIEQK</sequence>
<gene>
    <name evidence="7" type="ORF">METZ01_LOCUS216967</name>
</gene>
<dbReference type="Gene3D" id="1.20.120.1810">
    <property type="match status" value="1"/>
</dbReference>
<dbReference type="SUPFAM" id="SSF88946">
    <property type="entry name" value="Sigma2 domain of RNA polymerase sigma factors"/>
    <property type="match status" value="1"/>
</dbReference>
<dbReference type="AlphaFoldDB" id="A0A382FPF9"/>
<dbReference type="NCBIfam" id="TIGR02937">
    <property type="entry name" value="sigma70-ECF"/>
    <property type="match status" value="1"/>
</dbReference>
<dbReference type="GO" id="GO:0003677">
    <property type="term" value="F:DNA binding"/>
    <property type="evidence" value="ECO:0007669"/>
    <property type="project" value="UniProtKB-KW"/>
</dbReference>
<dbReference type="GO" id="GO:0016987">
    <property type="term" value="F:sigma factor activity"/>
    <property type="evidence" value="ECO:0007669"/>
    <property type="project" value="UniProtKB-KW"/>
</dbReference>
<dbReference type="Pfam" id="PF00140">
    <property type="entry name" value="Sigma70_r1_2"/>
    <property type="match status" value="1"/>
</dbReference>
<dbReference type="PANTHER" id="PTHR30376">
    <property type="entry name" value="SIGMA FACTOR RPOH HEAT SHOCK RELATED"/>
    <property type="match status" value="1"/>
</dbReference>
<dbReference type="PANTHER" id="PTHR30376:SF3">
    <property type="entry name" value="RNA POLYMERASE SIGMA FACTOR RPOH"/>
    <property type="match status" value="1"/>
</dbReference>
<dbReference type="InterPro" id="IPR013325">
    <property type="entry name" value="RNA_pol_sigma_r2"/>
</dbReference>
<evidence type="ECO:0000259" key="6">
    <source>
        <dbReference type="PROSITE" id="PS00715"/>
    </source>
</evidence>
<accession>A0A382FPF9</accession>
<dbReference type="InterPro" id="IPR014284">
    <property type="entry name" value="RNA_pol_sigma-70_dom"/>
</dbReference>
<dbReference type="InterPro" id="IPR007627">
    <property type="entry name" value="RNA_pol_sigma70_r2"/>
</dbReference>
<evidence type="ECO:0000256" key="3">
    <source>
        <dbReference type="ARBA" id="ARBA00023125"/>
    </source>
</evidence>
<dbReference type="EMBL" id="UINC01050763">
    <property type="protein sequence ID" value="SVB64113.1"/>
    <property type="molecule type" value="Genomic_DNA"/>
</dbReference>
<dbReference type="InterPro" id="IPR050813">
    <property type="entry name" value="Sigma-70_Factor"/>
</dbReference>
<evidence type="ECO:0000313" key="7">
    <source>
        <dbReference type="EMBL" id="SVB64113.1"/>
    </source>
</evidence>
<dbReference type="GO" id="GO:0006352">
    <property type="term" value="P:DNA-templated transcription initiation"/>
    <property type="evidence" value="ECO:0007669"/>
    <property type="project" value="InterPro"/>
</dbReference>
<dbReference type="Pfam" id="PF04542">
    <property type="entry name" value="Sigma70_r2"/>
    <property type="match status" value="1"/>
</dbReference>
<feature type="domain" description="RNA polymerase sigma-70" evidence="6">
    <location>
        <begin position="115"/>
        <end position="128"/>
    </location>
</feature>
<dbReference type="PRINTS" id="PR00046">
    <property type="entry name" value="SIGMA70FCT"/>
</dbReference>
<evidence type="ECO:0000256" key="5">
    <source>
        <dbReference type="SAM" id="Coils"/>
    </source>
</evidence>
<organism evidence="7">
    <name type="scientific">marine metagenome</name>
    <dbReference type="NCBI Taxonomy" id="408172"/>
    <lineage>
        <taxon>unclassified sequences</taxon>
        <taxon>metagenomes</taxon>
        <taxon>ecological metagenomes</taxon>
    </lineage>
</organism>
<keyword evidence="4" id="KW-0804">Transcription</keyword>
<feature type="non-terminal residue" evidence="7">
    <location>
        <position position="275"/>
    </location>
</feature>
<feature type="coiled-coil region" evidence="5">
    <location>
        <begin position="248"/>
        <end position="275"/>
    </location>
</feature>
<proteinExistence type="predicted"/>
<protein>
    <recommendedName>
        <fullName evidence="6">RNA polymerase sigma-70 domain-containing protein</fullName>
    </recommendedName>
</protein>
<dbReference type="PROSITE" id="PS00715">
    <property type="entry name" value="SIGMA70_1"/>
    <property type="match status" value="1"/>
</dbReference>